<evidence type="ECO:0000259" key="5">
    <source>
        <dbReference type="PROSITE" id="PS50937"/>
    </source>
</evidence>
<organism evidence="6 7">
    <name type="scientific">Slackia faecicanis</name>
    <dbReference type="NCBI Taxonomy" id="255723"/>
    <lineage>
        <taxon>Bacteria</taxon>
        <taxon>Bacillati</taxon>
        <taxon>Actinomycetota</taxon>
        <taxon>Coriobacteriia</taxon>
        <taxon>Eggerthellales</taxon>
        <taxon>Eggerthellaceae</taxon>
        <taxon>Slackia</taxon>
    </lineage>
</organism>
<evidence type="ECO:0000256" key="3">
    <source>
        <dbReference type="ARBA" id="ARBA00023125"/>
    </source>
</evidence>
<evidence type="ECO:0000256" key="2">
    <source>
        <dbReference type="ARBA" id="ARBA00023015"/>
    </source>
</evidence>
<dbReference type="GO" id="GO:0003677">
    <property type="term" value="F:DNA binding"/>
    <property type="evidence" value="ECO:0007669"/>
    <property type="project" value="UniProtKB-KW"/>
</dbReference>
<gene>
    <name evidence="6" type="ORF">DMP07_05750</name>
</gene>
<evidence type="ECO:0000313" key="6">
    <source>
        <dbReference type="EMBL" id="RNL19868.1"/>
    </source>
</evidence>
<proteinExistence type="predicted"/>
<dbReference type="Pfam" id="PF00376">
    <property type="entry name" value="MerR"/>
    <property type="match status" value="1"/>
</dbReference>
<dbReference type="RefSeq" id="WP_123198189.1">
    <property type="nucleotide sequence ID" value="NZ_QICB01000003.1"/>
</dbReference>
<keyword evidence="7" id="KW-1185">Reference proteome</keyword>
<dbReference type="Proteomes" id="UP000267368">
    <property type="component" value="Unassembled WGS sequence"/>
</dbReference>
<dbReference type="PROSITE" id="PS50937">
    <property type="entry name" value="HTH_MERR_2"/>
    <property type="match status" value="1"/>
</dbReference>
<comment type="caution">
    <text evidence="6">The sequence shown here is derived from an EMBL/GenBank/DDBJ whole genome shotgun (WGS) entry which is preliminary data.</text>
</comment>
<name>A0A3N0AF51_9ACTN</name>
<dbReference type="EMBL" id="QICB01000003">
    <property type="protein sequence ID" value="RNL19868.1"/>
    <property type="molecule type" value="Genomic_DNA"/>
</dbReference>
<keyword evidence="2" id="KW-0805">Transcription regulation</keyword>
<feature type="domain" description="HTH merR-type" evidence="5">
    <location>
        <begin position="5"/>
        <end position="75"/>
    </location>
</feature>
<dbReference type="SUPFAM" id="SSF46955">
    <property type="entry name" value="Putative DNA-binding domain"/>
    <property type="match status" value="1"/>
</dbReference>
<dbReference type="SMART" id="SM00422">
    <property type="entry name" value="HTH_MERR"/>
    <property type="match status" value="1"/>
</dbReference>
<protein>
    <recommendedName>
        <fullName evidence="5">HTH merR-type domain-containing protein</fullName>
    </recommendedName>
</protein>
<dbReference type="PANTHER" id="PTHR30204:SF69">
    <property type="entry name" value="MERR-FAMILY TRANSCRIPTIONAL REGULATOR"/>
    <property type="match status" value="1"/>
</dbReference>
<keyword evidence="1" id="KW-0678">Repressor</keyword>
<sequence length="280" mass="31139">MKHELLSIGEVSRMKGVSPKSLRYYEQLGILTPAHVDPQSGYRYYAMNQMIVVDVIVTCIELGIPLKSLAGYVGESGALDIASLLAQGRTKALENLRRARLSLAQIDGYLEEANEQERLRGGAEPYLRSVANRCILYAPWTEPGFDAKRYLFLTTRLYESAESAGAMPLYQWGMARSPRAEGARWCVFVEAAIEDDAFAEKISAQGGRTGIRPIEGADIFIARIPAGAYRGTRIREAGFEPCFRSVFEQAERLEGAIVAAKVWEAEIHPADYVVELLERQ</sequence>
<dbReference type="InterPro" id="IPR009061">
    <property type="entry name" value="DNA-bd_dom_put_sf"/>
</dbReference>
<evidence type="ECO:0000256" key="1">
    <source>
        <dbReference type="ARBA" id="ARBA00022491"/>
    </source>
</evidence>
<dbReference type="InterPro" id="IPR000551">
    <property type="entry name" value="MerR-type_HTH_dom"/>
</dbReference>
<dbReference type="GO" id="GO:0003700">
    <property type="term" value="F:DNA-binding transcription factor activity"/>
    <property type="evidence" value="ECO:0007669"/>
    <property type="project" value="InterPro"/>
</dbReference>
<dbReference type="PANTHER" id="PTHR30204">
    <property type="entry name" value="REDOX-CYCLING DRUG-SENSING TRANSCRIPTIONAL ACTIVATOR SOXR"/>
    <property type="match status" value="1"/>
</dbReference>
<dbReference type="OrthoDB" id="9809391at2"/>
<dbReference type="Gene3D" id="1.10.1660.10">
    <property type="match status" value="1"/>
</dbReference>
<dbReference type="AlphaFoldDB" id="A0A3N0AF51"/>
<evidence type="ECO:0000256" key="4">
    <source>
        <dbReference type="ARBA" id="ARBA00023163"/>
    </source>
</evidence>
<reference evidence="7" key="1">
    <citation type="submission" date="2018-05" db="EMBL/GenBank/DDBJ databases">
        <title>Genome Sequencing of selected type strains of the family Eggerthellaceae.</title>
        <authorList>
            <person name="Danylec N."/>
            <person name="Stoll D.A."/>
            <person name="Doetsch A."/>
            <person name="Huch M."/>
        </authorList>
    </citation>
    <scope>NUCLEOTIDE SEQUENCE [LARGE SCALE GENOMIC DNA]</scope>
    <source>
        <strain evidence="7">DSM 17537</strain>
    </source>
</reference>
<keyword evidence="4" id="KW-0804">Transcription</keyword>
<accession>A0A3N0AF51</accession>
<evidence type="ECO:0000313" key="7">
    <source>
        <dbReference type="Proteomes" id="UP000267368"/>
    </source>
</evidence>
<dbReference type="InterPro" id="IPR047057">
    <property type="entry name" value="MerR_fam"/>
</dbReference>
<keyword evidence="3" id="KW-0238">DNA-binding</keyword>